<feature type="non-terminal residue" evidence="2">
    <location>
        <position position="1"/>
    </location>
</feature>
<evidence type="ECO:0000313" key="2">
    <source>
        <dbReference type="EMBL" id="AIK29110.1"/>
    </source>
</evidence>
<geneLocation type="mitochondrion" evidence="2"/>
<feature type="domain" description="Homing endonuclease LAGLIDADG" evidence="1">
    <location>
        <begin position="37"/>
        <end position="204"/>
    </location>
</feature>
<keyword evidence="2" id="KW-0496">Mitochondrion</keyword>
<organism evidence="2">
    <name type="scientific">Chlorotetraedron incus</name>
    <dbReference type="NCBI Taxonomy" id="162317"/>
    <lineage>
        <taxon>Eukaryota</taxon>
        <taxon>Viridiplantae</taxon>
        <taxon>Chlorophyta</taxon>
        <taxon>core chlorophytes</taxon>
        <taxon>Chlorophyceae</taxon>
        <taxon>CS clade</taxon>
        <taxon>Sphaeropleales</taxon>
        <taxon>Neochloridaceae</taxon>
        <taxon>Chlorotetraedron</taxon>
    </lineage>
</organism>
<keyword evidence="2" id="KW-0255">Endonuclease</keyword>
<dbReference type="AlphaFoldDB" id="A0A076VFY6"/>
<evidence type="ECO:0000259" key="1">
    <source>
        <dbReference type="Pfam" id="PF03161"/>
    </source>
</evidence>
<protein>
    <submittedName>
        <fullName evidence="2">Hypothetical LAGLIDADG homing endonuclease</fullName>
    </submittedName>
</protein>
<dbReference type="InterPro" id="IPR027434">
    <property type="entry name" value="Homing_endonucl"/>
</dbReference>
<keyword evidence="2" id="KW-0540">Nuclease</keyword>
<keyword evidence="2" id="KW-0378">Hydrolase</keyword>
<sequence>KDQLPQMVIQVSFCAFYTPRMNADKRIGPHNFDVLCFLHGALLSDAYAEKHGKGTRITFHHSRRQVSFLSWMRKFLINRGYCNDGPNPKINKQIGKNGAIYYSMKFHTFTFTSFDWIRERFYENHMKKVPRNIQTYLSALAIAVWIGADGHFTGSGLQLHTECFTKKDISILCEALQHKYKWKVSIRKKTDKYNLIYIHAESLPDVVRIVKPFLDPSMYYKLNLNK</sequence>
<dbReference type="InterPro" id="IPR004860">
    <property type="entry name" value="LAGLIDADG_dom"/>
</dbReference>
<accession>A0A076VFY6</accession>
<dbReference type="RefSeq" id="YP_009054622.1">
    <property type="nucleotide sequence ID" value="NC_024757.1"/>
</dbReference>
<dbReference type="GO" id="GO:0004519">
    <property type="term" value="F:endonuclease activity"/>
    <property type="evidence" value="ECO:0007669"/>
    <property type="project" value="UniProtKB-KW"/>
</dbReference>
<dbReference type="Gene3D" id="3.10.28.10">
    <property type="entry name" value="Homing endonucleases"/>
    <property type="match status" value="2"/>
</dbReference>
<dbReference type="Pfam" id="PF03161">
    <property type="entry name" value="LAGLIDADG_2"/>
    <property type="match status" value="1"/>
</dbReference>
<name>A0A076VFY6_9CHLO</name>
<proteinExistence type="predicted"/>
<dbReference type="SUPFAM" id="SSF55608">
    <property type="entry name" value="Homing endonucleases"/>
    <property type="match status" value="1"/>
</dbReference>
<dbReference type="EMBL" id="KJ806267">
    <property type="protein sequence ID" value="AIK29110.1"/>
    <property type="molecule type" value="Genomic_DNA"/>
</dbReference>
<reference evidence="2" key="1">
    <citation type="journal article" date="2014" name="Genome Biol. Evol.">
        <title>Gene arrangement convergence, diverse intron content, and genetic code modifications in mitochondrial genomes of Sphaeropleales (Chlorophyta).</title>
        <authorList>
            <person name="Fucikova K."/>
            <person name="Lewis P.O."/>
            <person name="Gonzalez-Halphen D."/>
            <person name="Lewis L.A."/>
        </authorList>
    </citation>
    <scope>NUCLEOTIDE SEQUENCE</scope>
    <source>
        <strain evidence="2">SAG 43.81</strain>
    </source>
</reference>